<evidence type="ECO:0000313" key="1">
    <source>
        <dbReference type="EMBL" id="MFD1948589.1"/>
    </source>
</evidence>
<evidence type="ECO:0000313" key="2">
    <source>
        <dbReference type="Proteomes" id="UP001597351"/>
    </source>
</evidence>
<protein>
    <submittedName>
        <fullName evidence="1">Uncharacterized protein</fullName>
    </submittedName>
</protein>
<keyword evidence="2" id="KW-1185">Reference proteome</keyword>
<proteinExistence type="predicted"/>
<dbReference type="RefSeq" id="WP_343920789.1">
    <property type="nucleotide sequence ID" value="NZ_BAAAJT010000002.1"/>
</dbReference>
<name>A0ABW4TSW5_9ACTN</name>
<sequence>MSLDRDVAHVLLDLMTAHSDDAPGAVNAMASQTAFERLNDIGAVTLTWDDETDEPPHLEVTPLLTATGFLLRTLLLYTAERSGREVVDVVAALRTAVDEHLEQE</sequence>
<dbReference type="Proteomes" id="UP001597351">
    <property type="component" value="Unassembled WGS sequence"/>
</dbReference>
<dbReference type="EMBL" id="JBHUGD010000003">
    <property type="protein sequence ID" value="MFD1948589.1"/>
    <property type="molecule type" value="Genomic_DNA"/>
</dbReference>
<reference evidence="2" key="1">
    <citation type="journal article" date="2019" name="Int. J. Syst. Evol. Microbiol.">
        <title>The Global Catalogue of Microorganisms (GCM) 10K type strain sequencing project: providing services to taxonomists for standard genome sequencing and annotation.</title>
        <authorList>
            <consortium name="The Broad Institute Genomics Platform"/>
            <consortium name="The Broad Institute Genome Sequencing Center for Infectious Disease"/>
            <person name="Wu L."/>
            <person name="Ma J."/>
        </authorList>
    </citation>
    <scope>NUCLEOTIDE SEQUENCE [LARGE SCALE GENOMIC DNA]</scope>
    <source>
        <strain evidence="2">CGMCC 1.12477</strain>
    </source>
</reference>
<comment type="caution">
    <text evidence="1">The sequence shown here is derived from an EMBL/GenBank/DDBJ whole genome shotgun (WGS) entry which is preliminary data.</text>
</comment>
<gene>
    <name evidence="1" type="ORF">ACFSDE_17440</name>
</gene>
<accession>A0ABW4TSW5</accession>
<organism evidence="1 2">
    <name type="scientific">Nocardioides aestuarii</name>
    <dbReference type="NCBI Taxonomy" id="252231"/>
    <lineage>
        <taxon>Bacteria</taxon>
        <taxon>Bacillati</taxon>
        <taxon>Actinomycetota</taxon>
        <taxon>Actinomycetes</taxon>
        <taxon>Propionibacteriales</taxon>
        <taxon>Nocardioidaceae</taxon>
        <taxon>Nocardioides</taxon>
    </lineage>
</organism>